<name>A0AAU8KXR5_9CAUD</name>
<organism evidence="1">
    <name type="scientific">Pantoea phage Survivor</name>
    <dbReference type="NCBI Taxonomy" id="3232176"/>
    <lineage>
        <taxon>Viruses</taxon>
        <taxon>Duplodnaviria</taxon>
        <taxon>Heunggongvirae</taxon>
        <taxon>Uroviricota</taxon>
        <taxon>Caudoviricetes</taxon>
    </lineage>
</organism>
<protein>
    <submittedName>
        <fullName evidence="1">Uncharacterized protein</fullName>
    </submittedName>
</protein>
<proteinExistence type="predicted"/>
<evidence type="ECO:0000313" key="1">
    <source>
        <dbReference type="EMBL" id="XCN28311.1"/>
    </source>
</evidence>
<dbReference type="EMBL" id="PP885733">
    <property type="protein sequence ID" value="XCN28311.1"/>
    <property type="molecule type" value="Genomic_DNA"/>
</dbReference>
<reference evidence="1" key="1">
    <citation type="submission" date="2024-06" db="EMBL/GenBank/DDBJ databases">
        <authorList>
            <person name="Gannavaram S."/>
            <person name="Nemani S."/>
            <person name="Datta M."/>
            <person name="Picchiottino A."/>
            <person name="Mereddy A."/>
            <person name="Gannavaram N."/>
            <person name="Honeycutt C."/>
            <person name="Tran D."/>
            <person name="Choi K."/>
            <person name="Srinivasan K."/>
            <person name="Johnson A."/>
        </authorList>
    </citation>
    <scope>NUCLEOTIDE SEQUENCE</scope>
</reference>
<accession>A0AAU8KXR5</accession>
<sequence length="122" mass="14295">MAHYLEIHSVPKARIQGVKVLSFVDVDFKDEMSPHFETERTFMNDTVRQYFGADHEDDWDADYFVLREDDALYLIKDIEALYKEPDVDQEEVELIARLISVLEFVQSDFGNATHGYVISWSK</sequence>